<dbReference type="RefSeq" id="WP_137355113.1">
    <property type="nucleotide sequence ID" value="NZ_CAACYE020000005.1"/>
</dbReference>
<evidence type="ECO:0000313" key="1">
    <source>
        <dbReference type="EMBL" id="VFA81065.1"/>
    </source>
</evidence>
<dbReference type="EMBL" id="CAACYE010000003">
    <property type="protein sequence ID" value="VFA81065.1"/>
    <property type="molecule type" value="Genomic_DNA"/>
</dbReference>
<name>A0A449G5R7_NOCFR</name>
<reference evidence="1" key="1">
    <citation type="submission" date="2019-02" db="EMBL/GenBank/DDBJ databases">
        <authorList>
            <consortium name="Pathogen Informatics"/>
        </authorList>
    </citation>
    <scope>NUCLEOTIDE SEQUENCE</scope>
    <source>
        <strain evidence="1">3012STDY6733949</strain>
    </source>
</reference>
<gene>
    <name evidence="1" type="ORF">NCTC1935_00090</name>
</gene>
<organism evidence="1">
    <name type="scientific">Nocardia farcinica</name>
    <dbReference type="NCBI Taxonomy" id="37329"/>
    <lineage>
        <taxon>Bacteria</taxon>
        <taxon>Bacillati</taxon>
        <taxon>Actinomycetota</taxon>
        <taxon>Actinomycetes</taxon>
        <taxon>Mycobacteriales</taxon>
        <taxon>Nocardiaceae</taxon>
        <taxon>Nocardia</taxon>
    </lineage>
</organism>
<proteinExistence type="predicted"/>
<sequence>MVIAAIERAGRQSCGKARFGGQSAADCIVAALEDMTLPPLLAEVAARIEDTDRVPAEFSAGVLFAARLLADPHFDY</sequence>
<protein>
    <submittedName>
        <fullName evidence="1">Uncharacterized protein</fullName>
    </submittedName>
</protein>
<dbReference type="AlphaFoldDB" id="A0A449G5R7"/>
<accession>A0A449G5R7</accession>